<proteinExistence type="predicted"/>
<dbReference type="EMBL" id="LAZR01040206">
    <property type="protein sequence ID" value="KKL15070.1"/>
    <property type="molecule type" value="Genomic_DNA"/>
</dbReference>
<accession>A0A0F9B0A0</accession>
<reference evidence="1" key="1">
    <citation type="journal article" date="2015" name="Nature">
        <title>Complex archaea that bridge the gap between prokaryotes and eukaryotes.</title>
        <authorList>
            <person name="Spang A."/>
            <person name="Saw J.H."/>
            <person name="Jorgensen S.L."/>
            <person name="Zaremba-Niedzwiedzka K."/>
            <person name="Martijn J."/>
            <person name="Lind A.E."/>
            <person name="van Eijk R."/>
            <person name="Schleper C."/>
            <person name="Guy L."/>
            <person name="Ettema T.J."/>
        </authorList>
    </citation>
    <scope>NUCLEOTIDE SEQUENCE</scope>
</reference>
<name>A0A0F9B0A0_9ZZZZ</name>
<protein>
    <submittedName>
        <fullName evidence="1">Uncharacterized protein</fullName>
    </submittedName>
</protein>
<organism evidence="1">
    <name type="scientific">marine sediment metagenome</name>
    <dbReference type="NCBI Taxonomy" id="412755"/>
    <lineage>
        <taxon>unclassified sequences</taxon>
        <taxon>metagenomes</taxon>
        <taxon>ecological metagenomes</taxon>
    </lineage>
</organism>
<dbReference type="AlphaFoldDB" id="A0A0F9B0A0"/>
<gene>
    <name evidence="1" type="ORF">LCGC14_2509310</name>
</gene>
<comment type="caution">
    <text evidence="1">The sequence shown here is derived from an EMBL/GenBank/DDBJ whole genome shotgun (WGS) entry which is preliminary data.</text>
</comment>
<sequence>MMKTVDGNGFYFDKLDLGSFNQCIDYIEGVNTGEYSVPSLSTALYYSCESDEIARISGVVSGGIISVPTFEIGDYLENSDIDDPGVIESWMALVGLKIYKMLHHIIKVSEIPLRLDNICIPVKEIRIFNDDYCSCYGWIQLGIALIIPEEVDVDVVS</sequence>
<evidence type="ECO:0000313" key="1">
    <source>
        <dbReference type="EMBL" id="KKL15070.1"/>
    </source>
</evidence>